<dbReference type="SUPFAM" id="SSF53448">
    <property type="entry name" value="Nucleotide-diphospho-sugar transferases"/>
    <property type="match status" value="1"/>
</dbReference>
<evidence type="ECO:0000256" key="4">
    <source>
        <dbReference type="ARBA" id="ARBA00022692"/>
    </source>
</evidence>
<reference evidence="9 10" key="1">
    <citation type="submission" date="2011-04" db="EMBL/GenBank/DDBJ databases">
        <authorList>
            <person name="Muzny D."/>
            <person name="Qin X."/>
            <person name="Deng J."/>
            <person name="Jiang H."/>
            <person name="Liu Y."/>
            <person name="Qu J."/>
            <person name="Song X.-Z."/>
            <person name="Zhang L."/>
            <person name="Thornton R."/>
            <person name="Coyle M."/>
            <person name="Francisco L."/>
            <person name="Jackson L."/>
            <person name="Javaid M."/>
            <person name="Korchina V."/>
            <person name="Kovar C."/>
            <person name="Mata R."/>
            <person name="Mathew T."/>
            <person name="Ngo R."/>
            <person name="Nguyen L."/>
            <person name="Nguyen N."/>
            <person name="Okwuonu G."/>
            <person name="Ongeri F."/>
            <person name="Pham C."/>
            <person name="Simmons D."/>
            <person name="Wilczek-Boney K."/>
            <person name="Hale W."/>
            <person name="Jakkamsetti A."/>
            <person name="Pham P."/>
            <person name="Ruth R."/>
            <person name="San Lucas F."/>
            <person name="Warren J."/>
            <person name="Zhang J."/>
            <person name="Zhao Z."/>
            <person name="Zhou C."/>
            <person name="Zhu D."/>
            <person name="Lee S."/>
            <person name="Bess C."/>
            <person name="Blankenburg K."/>
            <person name="Forbes L."/>
            <person name="Fu Q."/>
            <person name="Gubbala S."/>
            <person name="Hirani K."/>
            <person name="Jayaseelan J.C."/>
            <person name="Lara F."/>
            <person name="Munidasa M."/>
            <person name="Palculict T."/>
            <person name="Patil S."/>
            <person name="Pu L.-L."/>
            <person name="Saada N."/>
            <person name="Tang L."/>
            <person name="Weissenberger G."/>
            <person name="Zhu Y."/>
            <person name="Hemphill L."/>
            <person name="Shang Y."/>
            <person name="Youmans B."/>
            <person name="Ayvaz T."/>
            <person name="Ross M."/>
            <person name="Santibanez J."/>
            <person name="Aqrawi P."/>
            <person name="Gross S."/>
            <person name="Joshi V."/>
            <person name="Fowler G."/>
            <person name="Nazareth L."/>
            <person name="Reid J."/>
            <person name="Worley K."/>
            <person name="Petrosino J."/>
            <person name="Highlander S."/>
            <person name="Gibbs R."/>
        </authorList>
    </citation>
    <scope>NUCLEOTIDE SEQUENCE [LARGE SCALE GENOMIC DNA]</scope>
    <source>
        <strain evidence="9 10">DSM 2778</strain>
    </source>
</reference>
<feature type="transmembrane region" description="Helical" evidence="7">
    <location>
        <begin position="275"/>
        <end position="296"/>
    </location>
</feature>
<dbReference type="Gene3D" id="3.90.550.10">
    <property type="entry name" value="Spore Coat Polysaccharide Biosynthesis Protein SpsA, Chain A"/>
    <property type="match status" value="1"/>
</dbReference>
<dbReference type="RefSeq" id="WP_006306985.1">
    <property type="nucleotide sequence ID" value="NZ_GL892076.1"/>
</dbReference>
<dbReference type="Pfam" id="PF00535">
    <property type="entry name" value="Glycos_transf_2"/>
    <property type="match status" value="1"/>
</dbReference>
<keyword evidence="2" id="KW-0328">Glycosyltransferase</keyword>
<feature type="transmembrane region" description="Helical" evidence="7">
    <location>
        <begin position="242"/>
        <end position="263"/>
    </location>
</feature>
<name>F5RNX5_9FIRM</name>
<evidence type="ECO:0000256" key="7">
    <source>
        <dbReference type="SAM" id="Phobius"/>
    </source>
</evidence>
<keyword evidence="4 7" id="KW-0812">Transmembrane</keyword>
<dbReference type="OrthoDB" id="9807778at2"/>
<keyword evidence="6 7" id="KW-0472">Membrane</keyword>
<sequence length="335" mass="37446">MTAPVLYLVVPCYNEQEVLNDTADKLQQKLMDLIDAGVVSARSRIAFVNDGSRDRTWELIVQCTVRSPIFSGINLAHNEGHQNALLAGLMTVLPHADVTISMDADLQDDIDAIDAMLEKHAAGANIVYGVRENRASDTFLKRFTAETFYRAMRGLGADIVFNHADFRLMDRRALAALAEYPEVNLFLRGIVPMIGLTHDVVYYVRRQRLAGDSKYPWRRMASFAWEGVTSLSARPIRLISQIGVSISFISGLILAWSIVRYVSGETIVGWTSLVVSLWFLGGLILLSIGVIGEYIAKIYLEVKRRPRFLVQDFIDANANEKNNSFFAKKVGKKEG</sequence>
<dbReference type="EMBL" id="AFHQ01000047">
    <property type="protein sequence ID" value="EGK58365.1"/>
    <property type="molecule type" value="Genomic_DNA"/>
</dbReference>
<keyword evidence="3 9" id="KW-0808">Transferase</keyword>
<comment type="caution">
    <text evidence="9">The sequence shown here is derived from an EMBL/GenBank/DDBJ whole genome shotgun (WGS) entry which is preliminary data.</text>
</comment>
<dbReference type="CDD" id="cd04187">
    <property type="entry name" value="DPM1_like_bac"/>
    <property type="match status" value="1"/>
</dbReference>
<evidence type="ECO:0000256" key="5">
    <source>
        <dbReference type="ARBA" id="ARBA00022989"/>
    </source>
</evidence>
<feature type="domain" description="Glycosyltransferase 2-like" evidence="8">
    <location>
        <begin position="8"/>
        <end position="174"/>
    </location>
</feature>
<evidence type="ECO:0000256" key="1">
    <source>
        <dbReference type="ARBA" id="ARBA00004141"/>
    </source>
</evidence>
<keyword evidence="5 7" id="KW-1133">Transmembrane helix</keyword>
<proteinExistence type="predicted"/>
<dbReference type="AlphaFoldDB" id="F5RNX5"/>
<evidence type="ECO:0000256" key="2">
    <source>
        <dbReference type="ARBA" id="ARBA00022676"/>
    </source>
</evidence>
<dbReference type="Proteomes" id="UP000004067">
    <property type="component" value="Unassembled WGS sequence"/>
</dbReference>
<dbReference type="InterPro" id="IPR001173">
    <property type="entry name" value="Glyco_trans_2-like"/>
</dbReference>
<evidence type="ECO:0000313" key="9">
    <source>
        <dbReference type="EMBL" id="EGK58365.1"/>
    </source>
</evidence>
<accession>F5RNX5</accession>
<dbReference type="GO" id="GO:0016757">
    <property type="term" value="F:glycosyltransferase activity"/>
    <property type="evidence" value="ECO:0007669"/>
    <property type="project" value="UniProtKB-KW"/>
</dbReference>
<evidence type="ECO:0000259" key="8">
    <source>
        <dbReference type="Pfam" id="PF00535"/>
    </source>
</evidence>
<dbReference type="InterPro" id="IPR029044">
    <property type="entry name" value="Nucleotide-diphossugar_trans"/>
</dbReference>
<dbReference type="PANTHER" id="PTHR48090">
    <property type="entry name" value="UNDECAPRENYL-PHOSPHATE 4-DEOXY-4-FORMAMIDO-L-ARABINOSE TRANSFERASE-RELATED"/>
    <property type="match status" value="1"/>
</dbReference>
<dbReference type="eggNOG" id="COG0463">
    <property type="taxonomic scope" value="Bacteria"/>
</dbReference>
<dbReference type="HOGENOM" id="CLU_033536_0_1_9"/>
<gene>
    <name evidence="9" type="ORF">HMPREF9081_1961</name>
</gene>
<evidence type="ECO:0000256" key="6">
    <source>
        <dbReference type="ARBA" id="ARBA00023136"/>
    </source>
</evidence>
<dbReference type="STRING" id="888060.HMPREF9081_1961"/>
<dbReference type="PANTHER" id="PTHR48090:SF1">
    <property type="entry name" value="PROPHAGE BACTOPRENOL GLUCOSYL TRANSFERASE HOMOLOG"/>
    <property type="match status" value="1"/>
</dbReference>
<dbReference type="GO" id="GO:0005886">
    <property type="term" value="C:plasma membrane"/>
    <property type="evidence" value="ECO:0007669"/>
    <property type="project" value="TreeGrafter"/>
</dbReference>
<keyword evidence="10" id="KW-1185">Reference proteome</keyword>
<evidence type="ECO:0000313" key="10">
    <source>
        <dbReference type="Proteomes" id="UP000004067"/>
    </source>
</evidence>
<evidence type="ECO:0000256" key="3">
    <source>
        <dbReference type="ARBA" id="ARBA00022679"/>
    </source>
</evidence>
<comment type="subcellular location">
    <subcellularLocation>
        <location evidence="1">Membrane</location>
        <topology evidence="1">Multi-pass membrane protein</topology>
    </subcellularLocation>
</comment>
<protein>
    <submittedName>
        <fullName evidence="9">Group 2 glycosyl transferase</fullName>
    </submittedName>
</protein>
<organism evidence="9 10">
    <name type="scientific">Centipeda periodontii DSM 2778</name>
    <dbReference type="NCBI Taxonomy" id="888060"/>
    <lineage>
        <taxon>Bacteria</taxon>
        <taxon>Bacillati</taxon>
        <taxon>Bacillota</taxon>
        <taxon>Negativicutes</taxon>
        <taxon>Selenomonadales</taxon>
        <taxon>Selenomonadaceae</taxon>
        <taxon>Centipeda</taxon>
    </lineage>
</organism>
<dbReference type="InterPro" id="IPR050256">
    <property type="entry name" value="Glycosyltransferase_2"/>
</dbReference>